<evidence type="ECO:0000256" key="6">
    <source>
        <dbReference type="ARBA" id="ARBA00022840"/>
    </source>
</evidence>
<keyword evidence="4 8" id="KW-0547">Nucleotide-binding</keyword>
<dbReference type="InterPro" id="IPR022413">
    <property type="entry name" value="ATP-guanido_PTrfase_N"/>
</dbReference>
<dbReference type="CDD" id="cd07931">
    <property type="entry name" value="eukaryotic_phosphagen_kinases"/>
    <property type="match status" value="1"/>
</dbReference>
<feature type="binding site" evidence="8">
    <location>
        <begin position="277"/>
        <end position="281"/>
    </location>
    <ligand>
        <name>ATP</name>
        <dbReference type="ChEBI" id="CHEBI:30616"/>
    </ligand>
</feature>
<dbReference type="PROSITE" id="PS51510">
    <property type="entry name" value="PHOSPHAGEN_KINASE_C"/>
    <property type="match status" value="1"/>
</dbReference>
<organism evidence="12">
    <name type="scientific">Hirondellea gigas</name>
    <dbReference type="NCBI Taxonomy" id="1518452"/>
    <lineage>
        <taxon>Eukaryota</taxon>
        <taxon>Metazoa</taxon>
        <taxon>Ecdysozoa</taxon>
        <taxon>Arthropoda</taxon>
        <taxon>Crustacea</taxon>
        <taxon>Multicrustacea</taxon>
        <taxon>Malacostraca</taxon>
        <taxon>Eumalacostraca</taxon>
        <taxon>Peracarida</taxon>
        <taxon>Amphipoda</taxon>
        <taxon>Amphilochidea</taxon>
        <taxon>Lysianassida</taxon>
        <taxon>Lysianassidira</taxon>
        <taxon>Lysianassoidea</taxon>
        <taxon>Lysianassidae</taxon>
        <taxon>Hirondellea</taxon>
    </lineage>
</organism>
<dbReference type="GO" id="GO:0005615">
    <property type="term" value="C:extracellular space"/>
    <property type="evidence" value="ECO:0007669"/>
    <property type="project" value="TreeGrafter"/>
</dbReference>
<dbReference type="InterPro" id="IPR022414">
    <property type="entry name" value="ATP-guanido_PTrfase_cat"/>
</dbReference>
<evidence type="ECO:0000256" key="9">
    <source>
        <dbReference type="RuleBase" id="RU000505"/>
    </source>
</evidence>
<dbReference type="GO" id="GO:0005524">
    <property type="term" value="F:ATP binding"/>
    <property type="evidence" value="ECO:0007669"/>
    <property type="project" value="UniProtKB-UniRule"/>
</dbReference>
<dbReference type="GO" id="GO:0004054">
    <property type="term" value="F:arginine kinase activity"/>
    <property type="evidence" value="ECO:0007669"/>
    <property type="project" value="UniProtKB-EC"/>
</dbReference>
<sequence length="353" mass="39657">MASNQVAEMFPAENKSLLAKHLTQNIYDSLKDITTEAAAFTLDKAIKTCIDNPDSGCGIYAGDEECYSKLAPIFDPVIEEYHGGYSADKKHVSDMEVAKLKVPDINMDDYVVSTRIRVGRNIRGYGLSPGITSEHRKEVEELVTTALSKLTGDLKGQYYPLEGMNESDRQKLVEDHFLFKKGDRFLESAGANRDWPKSRGIFHNEEKSFLVWVNEEDQLRIISMQKGGDFVAIFSRLARGIQAIKESIRETAGKEFMFNDHLGYIHSCPTNLGTGMRASVHVKLPNLSAQSNFKQICFDLHLQPRGVHGEHSETTDGIYDISNKHRIGHTEVGLVQTMMDGVKKLIELEKELE</sequence>
<name>A0A6A7G9U3_9CRUS</name>
<dbReference type="PROSITE" id="PS51509">
    <property type="entry name" value="PHOSPHAGEN_KINASE_N"/>
    <property type="match status" value="1"/>
</dbReference>
<dbReference type="PANTHER" id="PTHR11547:SF38">
    <property type="entry name" value="ARGININE KINASE 1-RELATED"/>
    <property type="match status" value="1"/>
</dbReference>
<dbReference type="AlphaFoldDB" id="A0A6A7G9U3"/>
<dbReference type="EMBL" id="IACT01007992">
    <property type="protein sequence ID" value="LAC27104.1"/>
    <property type="molecule type" value="mRNA"/>
</dbReference>
<evidence type="ECO:0000256" key="3">
    <source>
        <dbReference type="ARBA" id="ARBA00022679"/>
    </source>
</evidence>
<dbReference type="SUPFAM" id="SSF48034">
    <property type="entry name" value="Guanido kinase N-terminal domain"/>
    <property type="match status" value="1"/>
</dbReference>
<dbReference type="FunFam" id="3.30.590.10:FF:000002">
    <property type="entry name" value="Creatine kinase S-type, mitochondrial"/>
    <property type="match status" value="1"/>
</dbReference>
<dbReference type="GO" id="GO:0046314">
    <property type="term" value="P:phosphocreatine biosynthetic process"/>
    <property type="evidence" value="ECO:0007669"/>
    <property type="project" value="InterPro"/>
</dbReference>
<feature type="domain" description="Phosphagen kinase C-terminal" evidence="11">
    <location>
        <begin position="110"/>
        <end position="352"/>
    </location>
</feature>
<evidence type="ECO:0000256" key="5">
    <source>
        <dbReference type="ARBA" id="ARBA00022777"/>
    </source>
</evidence>
<accession>A0A6A7G9U3</accession>
<dbReference type="Pfam" id="PF00217">
    <property type="entry name" value="ATP-gua_Ptrans"/>
    <property type="match status" value="1"/>
</dbReference>
<proteinExistence type="evidence at transcript level"/>
<dbReference type="Gene3D" id="3.30.590.10">
    <property type="entry name" value="Glutamine synthetase/guanido kinase, catalytic domain"/>
    <property type="match status" value="1"/>
</dbReference>
<protein>
    <recommendedName>
        <fullName evidence="2">arginine kinase</fullName>
        <ecNumber evidence="2">2.7.3.3</ecNumber>
    </recommendedName>
</protein>
<feature type="binding site" evidence="8">
    <location>
        <begin position="113"/>
        <end position="117"/>
    </location>
    <ligand>
        <name>ATP</name>
        <dbReference type="ChEBI" id="CHEBI:30616"/>
    </ligand>
</feature>
<feature type="binding site" evidence="8">
    <location>
        <position position="176"/>
    </location>
    <ligand>
        <name>ATP</name>
        <dbReference type="ChEBI" id="CHEBI:30616"/>
    </ligand>
</feature>
<dbReference type="SUPFAM" id="SSF55931">
    <property type="entry name" value="Glutamine synthetase/guanido kinase"/>
    <property type="match status" value="1"/>
</dbReference>
<comment type="similarity">
    <text evidence="1 7 9">Belongs to the ATP:guanido phosphotransferase family.</text>
</comment>
<dbReference type="InterPro" id="IPR014746">
    <property type="entry name" value="Gln_synth/guanido_kin_cat_dom"/>
</dbReference>
<reference evidence="12" key="1">
    <citation type="submission" date="2017-11" db="EMBL/GenBank/DDBJ databases">
        <title>The sensing device of the deep-sea amphipod.</title>
        <authorList>
            <person name="Kobayashi H."/>
            <person name="Nagahama T."/>
            <person name="Arai W."/>
            <person name="Sasagawa Y."/>
            <person name="Umeda M."/>
            <person name="Hayashi T."/>
            <person name="Nikaido I."/>
            <person name="Watanabe H."/>
            <person name="Oguri K."/>
            <person name="Kitazato H."/>
            <person name="Fujioka K."/>
            <person name="Kido Y."/>
            <person name="Takami H."/>
        </authorList>
    </citation>
    <scope>NUCLEOTIDE SEQUENCE</scope>
    <source>
        <tissue evidence="12">Whole body</tissue>
    </source>
</reference>
<feature type="domain" description="Phosphagen kinase N-terminal" evidence="10">
    <location>
        <begin position="1"/>
        <end position="83"/>
    </location>
</feature>
<dbReference type="Gene3D" id="1.10.135.10">
    <property type="entry name" value="ATP:guanido phosphotransferase, N-terminal domain"/>
    <property type="match status" value="1"/>
</dbReference>
<dbReference type="EC" id="2.7.3.3" evidence="2"/>
<evidence type="ECO:0000259" key="10">
    <source>
        <dbReference type="PROSITE" id="PS51509"/>
    </source>
</evidence>
<evidence type="ECO:0000259" key="11">
    <source>
        <dbReference type="PROSITE" id="PS51510"/>
    </source>
</evidence>
<evidence type="ECO:0000256" key="2">
    <source>
        <dbReference type="ARBA" id="ARBA00012230"/>
    </source>
</evidence>
<dbReference type="FunFam" id="1.10.135.10:FF:000003">
    <property type="entry name" value="Three-domain arginine kinase"/>
    <property type="match status" value="1"/>
</dbReference>
<evidence type="ECO:0000256" key="4">
    <source>
        <dbReference type="ARBA" id="ARBA00022741"/>
    </source>
</evidence>
<feature type="binding site" evidence="8">
    <location>
        <begin position="305"/>
        <end position="310"/>
    </location>
    <ligand>
        <name>ATP</name>
        <dbReference type="ChEBI" id="CHEBI:30616"/>
    </ligand>
</feature>
<dbReference type="InterPro" id="IPR000749">
    <property type="entry name" value="ATP-guanido_PTrfase"/>
</dbReference>
<keyword evidence="5 8" id="KW-0418">Kinase</keyword>
<dbReference type="PROSITE" id="PS00112">
    <property type="entry name" value="PHOSPHAGEN_KINASE"/>
    <property type="match status" value="1"/>
</dbReference>
<evidence type="ECO:0000313" key="12">
    <source>
        <dbReference type="EMBL" id="LAC27104.1"/>
    </source>
</evidence>
<dbReference type="GO" id="GO:0004111">
    <property type="term" value="F:creatine kinase activity"/>
    <property type="evidence" value="ECO:0007669"/>
    <property type="project" value="InterPro"/>
</dbReference>
<evidence type="ECO:0000256" key="7">
    <source>
        <dbReference type="PROSITE-ProRule" id="PRU00842"/>
    </source>
</evidence>
<keyword evidence="6 8" id="KW-0067">ATP-binding</keyword>
<evidence type="ECO:0000256" key="8">
    <source>
        <dbReference type="PROSITE-ProRule" id="PRU00843"/>
    </source>
</evidence>
<dbReference type="InterPro" id="IPR036802">
    <property type="entry name" value="ATP-guanido_PTrfase_N_sf"/>
</dbReference>
<feature type="binding site" evidence="8">
    <location>
        <position position="220"/>
    </location>
    <ligand>
        <name>ATP</name>
        <dbReference type="ChEBI" id="CHEBI:30616"/>
    </ligand>
</feature>
<evidence type="ECO:0000256" key="1">
    <source>
        <dbReference type="ARBA" id="ARBA00006798"/>
    </source>
</evidence>
<keyword evidence="3 8" id="KW-0808">Transferase</keyword>
<dbReference type="PANTHER" id="PTHR11547">
    <property type="entry name" value="ARGININE OR CREATINE KINASE"/>
    <property type="match status" value="1"/>
</dbReference>
<dbReference type="InterPro" id="IPR022415">
    <property type="entry name" value="ATP-guanido_PTrfase_AS"/>
</dbReference>
<dbReference type="Pfam" id="PF02807">
    <property type="entry name" value="ATP-gua_PtransN"/>
    <property type="match status" value="1"/>
</dbReference>